<dbReference type="GO" id="GO:0003677">
    <property type="term" value="F:DNA binding"/>
    <property type="evidence" value="ECO:0007669"/>
    <property type="project" value="InterPro"/>
</dbReference>
<proteinExistence type="predicted"/>
<dbReference type="InterPro" id="IPR010982">
    <property type="entry name" value="Lambda_DNA-bd_dom_sf"/>
</dbReference>
<organism evidence="1 2">
    <name type="scientific">Kitasatospora gansuensis</name>
    <dbReference type="NCBI Taxonomy" id="258050"/>
    <lineage>
        <taxon>Bacteria</taxon>
        <taxon>Bacillati</taxon>
        <taxon>Actinomycetota</taxon>
        <taxon>Actinomycetes</taxon>
        <taxon>Kitasatosporales</taxon>
        <taxon>Streptomycetaceae</taxon>
        <taxon>Kitasatospora</taxon>
    </lineage>
</organism>
<gene>
    <name evidence="1" type="ORF">F4556_006753</name>
</gene>
<dbReference type="Gene3D" id="1.25.40.10">
    <property type="entry name" value="Tetratricopeptide repeat domain"/>
    <property type="match status" value="1"/>
</dbReference>
<keyword evidence="2" id="KW-1185">Reference proteome</keyword>
<evidence type="ECO:0000313" key="1">
    <source>
        <dbReference type="EMBL" id="MBB4951218.1"/>
    </source>
</evidence>
<reference evidence="1 2" key="1">
    <citation type="submission" date="2020-08" db="EMBL/GenBank/DDBJ databases">
        <title>Sequencing the genomes of 1000 actinobacteria strains.</title>
        <authorList>
            <person name="Klenk H.-P."/>
        </authorList>
    </citation>
    <scope>NUCLEOTIDE SEQUENCE [LARGE SCALE GENOMIC DNA]</scope>
    <source>
        <strain evidence="1 2">DSM 44786</strain>
    </source>
</reference>
<name>A0A7W7SJV1_9ACTN</name>
<dbReference type="InterPro" id="IPR011990">
    <property type="entry name" value="TPR-like_helical_dom_sf"/>
</dbReference>
<comment type="caution">
    <text evidence="1">The sequence shown here is derived from an EMBL/GenBank/DDBJ whole genome shotgun (WGS) entry which is preliminary data.</text>
</comment>
<dbReference type="SUPFAM" id="SSF48452">
    <property type="entry name" value="TPR-like"/>
    <property type="match status" value="1"/>
</dbReference>
<sequence>MAVIEWTGAEARALRAARRRSVRDFAQELGVAVRTVSNWEAKGASYRPRPDTQAILDTALARCDPATVLLFETLLSETASRPGPARVPTSGPRLWEYETWVDDLERAVAAISRQDFAFASDLLGRWWSRWPARDLDDKGLYLYARTTTLVGDLQRDQGSVLGPLSAARSYLEARSVFEQLAVPRRIAQLDLSLAVVSEMSGRHTEAADRYQQLAADPRLSGRDRARAQLWVGTALDKTGNHTAAAGFMSGAVRLFDSLGEPEDWSVAHQKLALAHRGAGDLAKACELIEVARRTGTTASPMQQVRLATAEGHILLSDPGTADEGLAVLGRAADTAAHYGMSHQLRSIEGIRRGFEQPARSLQRI</sequence>
<dbReference type="Gene3D" id="1.10.260.40">
    <property type="entry name" value="lambda repressor-like DNA-binding domains"/>
    <property type="match status" value="1"/>
</dbReference>
<dbReference type="Proteomes" id="UP000573327">
    <property type="component" value="Unassembled WGS sequence"/>
</dbReference>
<evidence type="ECO:0000313" key="2">
    <source>
        <dbReference type="Proteomes" id="UP000573327"/>
    </source>
</evidence>
<accession>A0A7W7SJV1</accession>
<dbReference type="EMBL" id="JACHJR010000001">
    <property type="protein sequence ID" value="MBB4951218.1"/>
    <property type="molecule type" value="Genomic_DNA"/>
</dbReference>
<protein>
    <submittedName>
        <fullName evidence="1">Transcriptional regulator with XRE-family HTH domain</fullName>
    </submittedName>
</protein>
<dbReference type="AlphaFoldDB" id="A0A7W7SJV1"/>